<reference evidence="1 2" key="1">
    <citation type="submission" date="2024-04" db="EMBL/GenBank/DDBJ databases">
        <title>draft genome sequnece of Paenibacillus filicis.</title>
        <authorList>
            <person name="Kim D.-U."/>
        </authorList>
    </citation>
    <scope>NUCLEOTIDE SEQUENCE [LARGE SCALE GENOMIC DNA]</scope>
    <source>
        <strain evidence="1 2">KACC14197</strain>
    </source>
</reference>
<evidence type="ECO:0000313" key="1">
    <source>
        <dbReference type="EMBL" id="MEK8128366.1"/>
    </source>
</evidence>
<name>A0ABU9DHR5_9BACL</name>
<keyword evidence="2" id="KW-1185">Reference proteome</keyword>
<gene>
    <name evidence="1" type="ORF">WMW72_10670</name>
</gene>
<accession>A0ABU9DHR5</accession>
<dbReference type="RefSeq" id="WP_341415433.1">
    <property type="nucleotide sequence ID" value="NZ_JBBPCC010000005.1"/>
</dbReference>
<sequence>MKNFTPKNFTYVPFLFALHVKFNLLYLKQLLTQKQLEADEMIKKVMARAHELAKTMTGHYSARLILSLRQAWREARGLERRKEWSFVTPRGSEVSVVTTANPTPHRTEYIISAVIIGGKEVPAVKGSHQGNLAAEFVVDGKKAVIILPSELRVFIEKEARANKAALAEARKPYLREKHRREYGEDYGDVAAIRRGI</sequence>
<dbReference type="Proteomes" id="UP001469365">
    <property type="component" value="Unassembled WGS sequence"/>
</dbReference>
<protein>
    <submittedName>
        <fullName evidence="1">Uncharacterized protein</fullName>
    </submittedName>
</protein>
<comment type="caution">
    <text evidence="1">The sequence shown here is derived from an EMBL/GenBank/DDBJ whole genome shotgun (WGS) entry which is preliminary data.</text>
</comment>
<evidence type="ECO:0000313" key="2">
    <source>
        <dbReference type="Proteomes" id="UP001469365"/>
    </source>
</evidence>
<proteinExistence type="predicted"/>
<dbReference type="EMBL" id="JBBPCC010000005">
    <property type="protein sequence ID" value="MEK8128366.1"/>
    <property type="molecule type" value="Genomic_DNA"/>
</dbReference>
<organism evidence="1 2">
    <name type="scientific">Paenibacillus filicis</name>
    <dbReference type="NCBI Taxonomy" id="669464"/>
    <lineage>
        <taxon>Bacteria</taxon>
        <taxon>Bacillati</taxon>
        <taxon>Bacillota</taxon>
        <taxon>Bacilli</taxon>
        <taxon>Bacillales</taxon>
        <taxon>Paenibacillaceae</taxon>
        <taxon>Paenibacillus</taxon>
    </lineage>
</organism>